<name>A0A0L6V4Q8_9BASI</name>
<dbReference type="VEuPathDB" id="FungiDB:VP01_2591g1"/>
<dbReference type="Proteomes" id="UP000037035">
    <property type="component" value="Unassembled WGS sequence"/>
</dbReference>
<dbReference type="AlphaFoldDB" id="A0A0L6V4Q8"/>
<proteinExistence type="predicted"/>
<evidence type="ECO:0000313" key="2">
    <source>
        <dbReference type="Proteomes" id="UP000037035"/>
    </source>
</evidence>
<protein>
    <submittedName>
        <fullName evidence="1">Uncharacterized protein</fullName>
    </submittedName>
</protein>
<dbReference type="EMBL" id="LAVV01007492">
    <property type="protein sequence ID" value="KNZ55756.1"/>
    <property type="molecule type" value="Genomic_DNA"/>
</dbReference>
<sequence length="419" mass="49462">MHESIGTLEEYMREIDVHQYQRINLNTYTSQIDQLNNLQNLLEHVFGTPKVPLQNSLAEPQVVWNNADKSLVADFESSTWDVVSNLQEILKFEEISVGLHHLLVAHNDCALQTLQLIRRYNLAPPGLNQQIQDYLRSRHGLAWFIDATSNSFVQGSKFQGDHSWAPYSEIQLKHNFRLSHFNNVFQEYPVPKEFIDEEYTTERMKQDKTWNDWVLFTRKLRNFLSKELEGDNQEGSSRRFLMDVRDDLVAMAKVCIDPQNAWINHNSMQGDDCFILGFLRFLHHRLGLKYMISEIFGGEVGINQVEFEQKFSLYNLAYDIEIWKDMLLDYSYYTSITSAQGPKVKNISTKTEKEVMKNVYWKNLRDKFIEYKKENARNFDSDKDWKKKLRNNLFYKNLLELLDTQASHLGELYHKIKSM</sequence>
<accession>A0A0L6V4Q8</accession>
<keyword evidence="2" id="KW-1185">Reference proteome</keyword>
<reference evidence="1 2" key="1">
    <citation type="submission" date="2015-08" db="EMBL/GenBank/DDBJ databases">
        <title>Next Generation Sequencing and Analysis of the Genome of Puccinia sorghi L Schw, the Causal Agent of Maize Common Rust.</title>
        <authorList>
            <person name="Rochi L."/>
            <person name="Burguener G."/>
            <person name="Darino M."/>
            <person name="Turjanski A."/>
            <person name="Kreff E."/>
            <person name="Dieguez M.J."/>
            <person name="Sacco F."/>
        </authorList>
    </citation>
    <scope>NUCLEOTIDE SEQUENCE [LARGE SCALE GENOMIC DNA]</scope>
    <source>
        <strain evidence="1 2">RO10H11247</strain>
    </source>
</reference>
<comment type="caution">
    <text evidence="1">The sequence shown here is derived from an EMBL/GenBank/DDBJ whole genome shotgun (WGS) entry which is preliminary data.</text>
</comment>
<dbReference type="OrthoDB" id="2507257at2759"/>
<evidence type="ECO:0000313" key="1">
    <source>
        <dbReference type="EMBL" id="KNZ55756.1"/>
    </source>
</evidence>
<gene>
    <name evidence="1" type="ORF">VP01_2591g1</name>
</gene>
<organism evidence="1 2">
    <name type="scientific">Puccinia sorghi</name>
    <dbReference type="NCBI Taxonomy" id="27349"/>
    <lineage>
        <taxon>Eukaryota</taxon>
        <taxon>Fungi</taxon>
        <taxon>Dikarya</taxon>
        <taxon>Basidiomycota</taxon>
        <taxon>Pucciniomycotina</taxon>
        <taxon>Pucciniomycetes</taxon>
        <taxon>Pucciniales</taxon>
        <taxon>Pucciniaceae</taxon>
        <taxon>Puccinia</taxon>
    </lineage>
</organism>